<proteinExistence type="predicted"/>
<accession>A0A0M3LF51</accession>
<keyword evidence="1" id="KW-0378">Hydrolase</keyword>
<evidence type="ECO:0000313" key="1">
    <source>
        <dbReference type="EMBL" id="AIU39397.1"/>
    </source>
</evidence>
<dbReference type="Pfam" id="PF03324">
    <property type="entry name" value="Herpes_HEPA"/>
    <property type="match status" value="1"/>
</dbReference>
<organism evidence="1 2">
    <name type="scientific">Testudinid alphaherpesvirus 3</name>
    <dbReference type="NCBI Taxonomy" id="2560801"/>
    <lineage>
        <taxon>Viruses</taxon>
        <taxon>Duplodnaviria</taxon>
        <taxon>Heunggongvirae</taxon>
        <taxon>Peploviricota</taxon>
        <taxon>Herviviricetes</taxon>
        <taxon>Herpesvirales</taxon>
        <taxon>Orthoherpesviridae</taxon>
        <taxon>Alphaherpesvirinae</taxon>
        <taxon>Scutavirus</taxon>
        <taxon>Scutavirus testudinidalpha3</taxon>
    </lineage>
</organism>
<protein>
    <submittedName>
        <fullName evidence="1">Helicase-primase subunit</fullName>
    </submittedName>
</protein>
<name>A0A0M3LF51_9ALPH</name>
<keyword evidence="1" id="KW-0547">Nucleotide-binding</keyword>
<dbReference type="InterPro" id="IPR004996">
    <property type="entry name" value="HSV_HEPA"/>
</dbReference>
<dbReference type="Proteomes" id="UP000240599">
    <property type="component" value="Segment"/>
</dbReference>
<reference evidence="1 2" key="1">
    <citation type="journal article" date="2015" name="J. Virol.">
        <title>The Genome of a Tortoise Herpesvirus (Testudinid Herpesvirus 3) Has a Novel Structure and Contains a Large Region That Is Not Required for Replication In Vitro or Virulence In Vivo.</title>
        <authorList>
            <person name="Gandar F."/>
            <person name="Wilkie G.S."/>
            <person name="Gatherer D."/>
            <person name="Kerr K."/>
            <person name="Marlier D."/>
            <person name="Diez M."/>
            <person name="Marschang R.E."/>
            <person name="Mast J."/>
            <person name="Dewals B.G."/>
            <person name="Davison A.J."/>
            <person name="Vanderplasschen A.F."/>
        </authorList>
    </citation>
    <scope>NUCLEOTIDE SEQUENCE [LARGE SCALE GENOMIC DNA]</scope>
    <source>
        <strain evidence="1 2">4295/7R</strain>
    </source>
</reference>
<sequence length="716" mass="81604">MESSTVLRGYLCNVTLYTYLPDSGTAIYEFLFFDRSKEALDVLFRQIKTKPTELSWTALSDTTMLMRDLESSGIASSKRGYGLDTVLASCVPRTINLMWKTITGRLLRKLYESMDVRFYTECYVDIDPITNLVSNIKYISEDPTMMIHKALFYTTSEIETDALITTVAFEPDTTLAFNYLQSLVNGNYRPTDFYLEIKTKQMKYCSSHAPRIEEVKKSRVTEADFSDLFIIKDTVVANEYHLRSLIPVFEIAYFHTETFSVINALVAYKVLFDRTYYSTSFDGVVPYFIYLGPETAPKGETGDYFTTPCFPNWITCKFSSPDDLKDHQDSFVPLARLFKHLHTGAYGMRTLYILNGAETVELPIELTDEETRLAERWPGGKIEAEFEDPVALNGFTFTKFDFTSFFPTLYCALIGKCTPLAHAVAARTDPTVSVQLKAHIKEVILYFFGSLKHTNPSAYNKIIAVCNLIAEFLDGFLSDLGLGVLLYIKDGFICMHAETAPPPIEARSMIENAVSEFLKQKYPNINMTFSPKLKLEGMYTHAILFSVNKYWLWNQNDDSSDCVGFSTNGQLALDAKALLGRLLKIVSRCSTAEESDALTLTDLNNFIYSVYLRKYDQAYWGVKSSVPACLPSKGLHKLESCKRTLDCGHLMYVPIVNQGRFYYSLYSHPACFHIDYIRSLTATLTPVTTAYRDAMRAKYETEHCFKLNEELWFLFK</sequence>
<evidence type="ECO:0000313" key="2">
    <source>
        <dbReference type="Proteomes" id="UP000240599"/>
    </source>
</evidence>
<keyword evidence="1" id="KW-0347">Helicase</keyword>
<dbReference type="GO" id="GO:0004386">
    <property type="term" value="F:helicase activity"/>
    <property type="evidence" value="ECO:0007669"/>
    <property type="project" value="UniProtKB-KW"/>
</dbReference>
<dbReference type="GO" id="GO:0019079">
    <property type="term" value="P:viral genome replication"/>
    <property type="evidence" value="ECO:0007669"/>
    <property type="project" value="InterPro"/>
</dbReference>
<dbReference type="EMBL" id="KM924293">
    <property type="protein sequence ID" value="AIU39397.1"/>
    <property type="molecule type" value="Genomic_DNA"/>
</dbReference>
<keyword evidence="1" id="KW-0067">ATP-binding</keyword>
<gene>
    <name evidence="1" type="primary">UL8</name>
</gene>